<dbReference type="EMBL" id="CACRXK020014859">
    <property type="protein sequence ID" value="CAB4027533.1"/>
    <property type="molecule type" value="Genomic_DNA"/>
</dbReference>
<keyword evidence="9" id="KW-1185">Reference proteome</keyword>
<accession>A0A6S7KH50</accession>
<evidence type="ECO:0000256" key="6">
    <source>
        <dbReference type="ARBA" id="ARBA00023274"/>
    </source>
</evidence>
<dbReference type="OrthoDB" id="274828at2759"/>
<evidence type="ECO:0000256" key="3">
    <source>
        <dbReference type="ARBA" id="ARBA00022946"/>
    </source>
</evidence>
<evidence type="ECO:0000256" key="1">
    <source>
        <dbReference type="ARBA" id="ARBA00004173"/>
    </source>
</evidence>
<evidence type="ECO:0000256" key="5">
    <source>
        <dbReference type="ARBA" id="ARBA00023128"/>
    </source>
</evidence>
<evidence type="ECO:0000313" key="9">
    <source>
        <dbReference type="Proteomes" id="UP001152795"/>
    </source>
</evidence>
<feature type="non-terminal residue" evidence="8">
    <location>
        <position position="150"/>
    </location>
</feature>
<keyword evidence="5" id="KW-0496">Mitochondrion</keyword>
<dbReference type="Gene3D" id="3.40.50.300">
    <property type="entry name" value="P-loop containing nucleotide triphosphate hydrolases"/>
    <property type="match status" value="1"/>
</dbReference>
<evidence type="ECO:0000256" key="4">
    <source>
        <dbReference type="ARBA" id="ARBA00022980"/>
    </source>
</evidence>
<comment type="similarity">
    <text evidence="2">Belongs to the mitochondrion-specific ribosomal protein mS29 family.</text>
</comment>
<dbReference type="InterPro" id="IPR019368">
    <property type="entry name" value="Ribosomal_mS29"/>
</dbReference>
<dbReference type="PANTHER" id="PTHR12810">
    <property type="entry name" value="MITOCHONDRIAL 28S RIBOSOMAL PROTEIN S29"/>
    <property type="match status" value="1"/>
</dbReference>
<comment type="subcellular location">
    <subcellularLocation>
        <location evidence="1">Mitochondrion</location>
    </subcellularLocation>
</comment>
<dbReference type="SUPFAM" id="SSF52540">
    <property type="entry name" value="P-loop containing nucleoside triphosphate hydrolases"/>
    <property type="match status" value="1"/>
</dbReference>
<keyword evidence="4" id="KW-0689">Ribosomal protein</keyword>
<dbReference type="GO" id="GO:0005763">
    <property type="term" value="C:mitochondrial small ribosomal subunit"/>
    <property type="evidence" value="ECO:0007669"/>
    <property type="project" value="TreeGrafter"/>
</dbReference>
<gene>
    <name evidence="8" type="ORF">PACLA_8A051334</name>
</gene>
<dbReference type="AlphaFoldDB" id="A0A6S7KH50"/>
<keyword evidence="3" id="KW-0809">Transit peptide</keyword>
<dbReference type="Proteomes" id="UP001152795">
    <property type="component" value="Unassembled WGS sequence"/>
</dbReference>
<dbReference type="InterPro" id="IPR008092">
    <property type="entry name" value="Ribosomal_mS29_met"/>
</dbReference>
<name>A0A6S7KH50_PARCT</name>
<reference evidence="8" key="1">
    <citation type="submission" date="2020-04" db="EMBL/GenBank/DDBJ databases">
        <authorList>
            <person name="Alioto T."/>
            <person name="Alioto T."/>
            <person name="Gomez Garrido J."/>
        </authorList>
    </citation>
    <scope>NUCLEOTIDE SEQUENCE</scope>
    <source>
        <strain evidence="8">A484AB</strain>
    </source>
</reference>
<dbReference type="Pfam" id="PF10236">
    <property type="entry name" value="DAP3"/>
    <property type="match status" value="1"/>
</dbReference>
<evidence type="ECO:0000313" key="8">
    <source>
        <dbReference type="EMBL" id="CAB4027533.1"/>
    </source>
</evidence>
<comment type="caution">
    <text evidence="8">The sequence shown here is derived from an EMBL/GenBank/DDBJ whole genome shotgun (WGS) entry which is preliminary data.</text>
</comment>
<dbReference type="PRINTS" id="PR01716">
    <property type="entry name" value="DEATHASSOCP3"/>
</dbReference>
<sequence length="150" mass="17158">MVKFSGLVLRRFRQVQKFQQCIKRQLSSATAESLAQNHANLSVKCSEQNPENQSSRHSGEYYTIPKETVSTLFSHGLPKPAYLDEVKTLDEFNIMIRKPAISILESIKSDESAVRKFVIYGQDGCGKTMTLSHILHYCYLQEWLILFLPS</sequence>
<protein>
    <recommendedName>
        <fullName evidence="7">Small ribosomal subunit protein mS29</fullName>
    </recommendedName>
</protein>
<evidence type="ECO:0000256" key="7">
    <source>
        <dbReference type="ARBA" id="ARBA00035140"/>
    </source>
</evidence>
<dbReference type="GO" id="GO:0003735">
    <property type="term" value="F:structural constituent of ribosome"/>
    <property type="evidence" value="ECO:0007669"/>
    <property type="project" value="TreeGrafter"/>
</dbReference>
<keyword evidence="6" id="KW-0687">Ribonucleoprotein</keyword>
<dbReference type="InterPro" id="IPR027417">
    <property type="entry name" value="P-loop_NTPase"/>
</dbReference>
<proteinExistence type="inferred from homology"/>
<organism evidence="8 9">
    <name type="scientific">Paramuricea clavata</name>
    <name type="common">Red gorgonian</name>
    <name type="synonym">Violescent sea-whip</name>
    <dbReference type="NCBI Taxonomy" id="317549"/>
    <lineage>
        <taxon>Eukaryota</taxon>
        <taxon>Metazoa</taxon>
        <taxon>Cnidaria</taxon>
        <taxon>Anthozoa</taxon>
        <taxon>Octocorallia</taxon>
        <taxon>Malacalcyonacea</taxon>
        <taxon>Plexauridae</taxon>
        <taxon>Paramuricea</taxon>
    </lineage>
</organism>
<dbReference type="PANTHER" id="PTHR12810:SF0">
    <property type="entry name" value="SMALL RIBOSOMAL SUBUNIT PROTEIN MS29"/>
    <property type="match status" value="1"/>
</dbReference>
<dbReference type="GO" id="GO:0006915">
    <property type="term" value="P:apoptotic process"/>
    <property type="evidence" value="ECO:0007669"/>
    <property type="project" value="InterPro"/>
</dbReference>
<evidence type="ECO:0000256" key="2">
    <source>
        <dbReference type="ARBA" id="ARBA00009863"/>
    </source>
</evidence>